<dbReference type="PANTHER" id="PTHR10443">
    <property type="entry name" value="MICROSOMAL DIPEPTIDASE"/>
    <property type="match status" value="1"/>
</dbReference>
<keyword evidence="1" id="KW-0862">Zinc</keyword>
<keyword evidence="1" id="KW-0224">Dipeptidase</keyword>
<keyword evidence="1" id="KW-0479">Metal-binding</keyword>
<dbReference type="GO" id="GO:0006508">
    <property type="term" value="P:proteolysis"/>
    <property type="evidence" value="ECO:0007669"/>
    <property type="project" value="UniProtKB-KW"/>
</dbReference>
<comment type="subunit">
    <text evidence="1">Homodimer; disulfide-linked.</text>
</comment>
<feature type="region of interest" description="Disordered" evidence="2">
    <location>
        <begin position="61"/>
        <end position="84"/>
    </location>
</feature>
<dbReference type="InterPro" id="IPR008257">
    <property type="entry name" value="Pept_M19"/>
</dbReference>
<comment type="caution">
    <text evidence="3">The sequence shown here is derived from an EMBL/GenBank/DDBJ whole genome shotgun (WGS) entry which is preliminary data.</text>
</comment>
<dbReference type="GO" id="GO:0070573">
    <property type="term" value="F:metallodipeptidase activity"/>
    <property type="evidence" value="ECO:0007669"/>
    <property type="project" value="InterPro"/>
</dbReference>
<comment type="subcellular location">
    <subcellularLocation>
        <location evidence="1">Membrane</location>
        <topology evidence="1">Lipid-anchor</topology>
        <topology evidence="1">GPI-anchor</topology>
    </subcellularLocation>
</comment>
<name>A0A4Z2EE60_9TELE</name>
<dbReference type="GO" id="GO:0098552">
    <property type="term" value="C:side of membrane"/>
    <property type="evidence" value="ECO:0007669"/>
    <property type="project" value="UniProtKB-KW"/>
</dbReference>
<dbReference type="AlphaFoldDB" id="A0A4Z2EE60"/>
<comment type="similarity">
    <text evidence="1">Belongs to the metallo-dependent hydrolases superfamily. Peptidase M19 family.</text>
</comment>
<dbReference type="EC" id="3.4.13.19" evidence="1"/>
<keyword evidence="1" id="KW-0336">GPI-anchor</keyword>
<evidence type="ECO:0000256" key="1">
    <source>
        <dbReference type="RuleBase" id="RU341113"/>
    </source>
</evidence>
<organism evidence="3 4">
    <name type="scientific">Liparis tanakae</name>
    <name type="common">Tanaka's snailfish</name>
    <dbReference type="NCBI Taxonomy" id="230148"/>
    <lineage>
        <taxon>Eukaryota</taxon>
        <taxon>Metazoa</taxon>
        <taxon>Chordata</taxon>
        <taxon>Craniata</taxon>
        <taxon>Vertebrata</taxon>
        <taxon>Euteleostomi</taxon>
        <taxon>Actinopterygii</taxon>
        <taxon>Neopterygii</taxon>
        <taxon>Teleostei</taxon>
        <taxon>Neoteleostei</taxon>
        <taxon>Acanthomorphata</taxon>
        <taxon>Eupercaria</taxon>
        <taxon>Perciformes</taxon>
        <taxon>Cottioidei</taxon>
        <taxon>Cottales</taxon>
        <taxon>Liparidae</taxon>
        <taxon>Liparis</taxon>
    </lineage>
</organism>
<dbReference type="PANTHER" id="PTHR10443:SF9">
    <property type="entry name" value="DIPEPTIDASE 2"/>
    <property type="match status" value="1"/>
</dbReference>
<dbReference type="SUPFAM" id="SSF51556">
    <property type="entry name" value="Metallo-dependent hydrolases"/>
    <property type="match status" value="1"/>
</dbReference>
<keyword evidence="4" id="KW-1185">Reference proteome</keyword>
<sequence length="84" mass="9320">MNRVGMIVDLSHTSWDTASAALQHSKAPVIFSHSSAFSVCGHGRNVPDRLLRDLVRNTREGLSPVRPAEPEPCGRNASWQVERR</sequence>
<keyword evidence="1" id="KW-0645">Protease</keyword>
<keyword evidence="1" id="KW-0378">Hydrolase</keyword>
<keyword evidence="1" id="KW-0325">Glycoprotein</keyword>
<dbReference type="EMBL" id="SRLO01008984">
    <property type="protein sequence ID" value="TNN27048.1"/>
    <property type="molecule type" value="Genomic_DNA"/>
</dbReference>
<gene>
    <name evidence="3" type="primary">DPEP1_1</name>
    <name evidence="3" type="ORF">EYF80_062809</name>
</gene>
<evidence type="ECO:0000313" key="4">
    <source>
        <dbReference type="Proteomes" id="UP000314294"/>
    </source>
</evidence>
<keyword evidence="1" id="KW-1015">Disulfide bond</keyword>
<dbReference type="Pfam" id="PF01244">
    <property type="entry name" value="Peptidase_M19"/>
    <property type="match status" value="1"/>
</dbReference>
<evidence type="ECO:0000313" key="3">
    <source>
        <dbReference type="EMBL" id="TNN27048.1"/>
    </source>
</evidence>
<dbReference type="Proteomes" id="UP000314294">
    <property type="component" value="Unassembled WGS sequence"/>
</dbReference>
<dbReference type="Gene3D" id="3.20.20.140">
    <property type="entry name" value="Metal-dependent hydrolases"/>
    <property type="match status" value="1"/>
</dbReference>
<protein>
    <recommendedName>
        <fullName evidence="1">Dipeptidase</fullName>
        <ecNumber evidence="1">3.4.13.19</ecNumber>
    </recommendedName>
</protein>
<dbReference type="PROSITE" id="PS51365">
    <property type="entry name" value="RENAL_DIPEPTIDASE_2"/>
    <property type="match status" value="1"/>
</dbReference>
<reference evidence="3 4" key="1">
    <citation type="submission" date="2019-03" db="EMBL/GenBank/DDBJ databases">
        <title>First draft genome of Liparis tanakae, snailfish: a comprehensive survey of snailfish specific genes.</title>
        <authorList>
            <person name="Kim W."/>
            <person name="Song I."/>
            <person name="Jeong J.-H."/>
            <person name="Kim D."/>
            <person name="Kim S."/>
            <person name="Ryu S."/>
            <person name="Song J.Y."/>
            <person name="Lee S.K."/>
        </authorList>
    </citation>
    <scope>NUCLEOTIDE SEQUENCE [LARGE SCALE GENOMIC DNA]</scope>
    <source>
        <tissue evidence="3">Muscle</tissue>
    </source>
</reference>
<proteinExistence type="inferred from homology"/>
<comment type="catalytic activity">
    <reaction evidence="1">
        <text>an L-aminoacyl-L-amino acid + H2O = 2 an L-alpha-amino acid</text>
        <dbReference type="Rhea" id="RHEA:48940"/>
        <dbReference type="ChEBI" id="CHEBI:15377"/>
        <dbReference type="ChEBI" id="CHEBI:59869"/>
        <dbReference type="ChEBI" id="CHEBI:77460"/>
        <dbReference type="EC" id="3.4.13.19"/>
    </reaction>
</comment>
<dbReference type="GO" id="GO:0046872">
    <property type="term" value="F:metal ion binding"/>
    <property type="evidence" value="ECO:0007669"/>
    <property type="project" value="UniProtKB-UniRule"/>
</dbReference>
<accession>A0A4Z2EE60</accession>
<dbReference type="InterPro" id="IPR032466">
    <property type="entry name" value="Metal_Hydrolase"/>
</dbReference>
<comment type="cofactor">
    <cofactor evidence="1">
        <name>Zn(2+)</name>
        <dbReference type="ChEBI" id="CHEBI:29105"/>
    </cofactor>
</comment>
<keyword evidence="1" id="KW-0482">Metalloprotease</keyword>
<keyword evidence="1" id="KW-0449">Lipoprotein</keyword>
<keyword evidence="1" id="KW-0472">Membrane</keyword>
<dbReference type="OrthoDB" id="445695at2759"/>
<evidence type="ECO:0000256" key="2">
    <source>
        <dbReference type="SAM" id="MobiDB-lite"/>
    </source>
</evidence>